<dbReference type="GO" id="GO:0003700">
    <property type="term" value="F:DNA-binding transcription factor activity"/>
    <property type="evidence" value="ECO:0007669"/>
    <property type="project" value="TreeGrafter"/>
</dbReference>
<dbReference type="PANTHER" id="PTHR46797:SF1">
    <property type="entry name" value="METHYLPHOSPHONATE SYNTHASE"/>
    <property type="match status" value="1"/>
</dbReference>
<dbReference type="GO" id="GO:0003677">
    <property type="term" value="F:DNA binding"/>
    <property type="evidence" value="ECO:0007669"/>
    <property type="project" value="UniProtKB-KW"/>
</dbReference>
<feature type="region of interest" description="Disordered" evidence="2">
    <location>
        <begin position="125"/>
        <end position="145"/>
    </location>
</feature>
<sequence>MPQVHRTQAQLAVYLGRAAREARNRIGLTQEEVAERVGVATEVYGRVERGHLLPSVPTLMRLSRALSLDANDLLGFTTTRPPSWLVPQEAPAEDEPPALRRLLRVARRLSPRQLTLLGATANALARAQEARPRRASRRPRESQEA</sequence>
<evidence type="ECO:0000256" key="2">
    <source>
        <dbReference type="SAM" id="MobiDB-lite"/>
    </source>
</evidence>
<evidence type="ECO:0000256" key="1">
    <source>
        <dbReference type="ARBA" id="ARBA00023125"/>
    </source>
</evidence>
<dbReference type="KEGG" id="mbd:MEBOL_003509"/>
<evidence type="ECO:0000259" key="3">
    <source>
        <dbReference type="PROSITE" id="PS50943"/>
    </source>
</evidence>
<dbReference type="OrthoDB" id="9814553at2"/>
<evidence type="ECO:0000313" key="4">
    <source>
        <dbReference type="EMBL" id="ATB30054.1"/>
    </source>
</evidence>
<dbReference type="CDD" id="cd00093">
    <property type="entry name" value="HTH_XRE"/>
    <property type="match status" value="1"/>
</dbReference>
<dbReference type="InterPro" id="IPR010982">
    <property type="entry name" value="Lambda_DNA-bd_dom_sf"/>
</dbReference>
<dbReference type="PROSITE" id="PS50943">
    <property type="entry name" value="HTH_CROC1"/>
    <property type="match status" value="1"/>
</dbReference>
<accession>A0A250IDX2</accession>
<keyword evidence="5" id="KW-1185">Reference proteome</keyword>
<organism evidence="4 5">
    <name type="scientific">Melittangium boletus DSM 14713</name>
    <dbReference type="NCBI Taxonomy" id="1294270"/>
    <lineage>
        <taxon>Bacteria</taxon>
        <taxon>Pseudomonadati</taxon>
        <taxon>Myxococcota</taxon>
        <taxon>Myxococcia</taxon>
        <taxon>Myxococcales</taxon>
        <taxon>Cystobacterineae</taxon>
        <taxon>Archangiaceae</taxon>
        <taxon>Melittangium</taxon>
    </lineage>
</organism>
<dbReference type="Proteomes" id="UP000217289">
    <property type="component" value="Chromosome"/>
</dbReference>
<gene>
    <name evidence="4" type="ORF">MEBOL_003509</name>
</gene>
<evidence type="ECO:0000313" key="5">
    <source>
        <dbReference type="Proteomes" id="UP000217289"/>
    </source>
</evidence>
<protein>
    <submittedName>
        <fullName evidence="4">Transcriptional regulator</fullName>
    </submittedName>
</protein>
<dbReference type="EMBL" id="CP022163">
    <property type="protein sequence ID" value="ATB30054.1"/>
    <property type="molecule type" value="Genomic_DNA"/>
</dbReference>
<feature type="compositionally biased region" description="Basic and acidic residues" evidence="2">
    <location>
        <begin position="128"/>
        <end position="145"/>
    </location>
</feature>
<keyword evidence="1" id="KW-0238">DNA-binding</keyword>
<dbReference type="SMART" id="SM00530">
    <property type="entry name" value="HTH_XRE"/>
    <property type="match status" value="1"/>
</dbReference>
<dbReference type="Pfam" id="PF01381">
    <property type="entry name" value="HTH_3"/>
    <property type="match status" value="1"/>
</dbReference>
<dbReference type="GO" id="GO:0005829">
    <property type="term" value="C:cytosol"/>
    <property type="evidence" value="ECO:0007669"/>
    <property type="project" value="TreeGrafter"/>
</dbReference>
<dbReference type="RefSeq" id="WP_095978545.1">
    <property type="nucleotide sequence ID" value="NZ_CP022163.1"/>
</dbReference>
<dbReference type="SUPFAM" id="SSF47413">
    <property type="entry name" value="lambda repressor-like DNA-binding domains"/>
    <property type="match status" value="1"/>
</dbReference>
<feature type="domain" description="HTH cro/C1-type" evidence="3">
    <location>
        <begin position="20"/>
        <end position="73"/>
    </location>
</feature>
<dbReference type="InterPro" id="IPR050807">
    <property type="entry name" value="TransReg_Diox_bact_type"/>
</dbReference>
<reference evidence="4 5" key="1">
    <citation type="submission" date="2017-06" db="EMBL/GenBank/DDBJ databases">
        <authorList>
            <person name="Kim H.J."/>
            <person name="Triplett B.A."/>
        </authorList>
    </citation>
    <scope>NUCLEOTIDE SEQUENCE [LARGE SCALE GENOMIC DNA]</scope>
    <source>
        <strain evidence="4 5">DSM 14713</strain>
    </source>
</reference>
<dbReference type="InterPro" id="IPR001387">
    <property type="entry name" value="Cro/C1-type_HTH"/>
</dbReference>
<dbReference type="AlphaFoldDB" id="A0A250IDX2"/>
<dbReference type="PANTHER" id="PTHR46797">
    <property type="entry name" value="HTH-TYPE TRANSCRIPTIONAL REGULATOR"/>
    <property type="match status" value="1"/>
</dbReference>
<name>A0A250IDX2_9BACT</name>
<proteinExistence type="predicted"/>
<dbReference type="Gene3D" id="1.10.260.40">
    <property type="entry name" value="lambda repressor-like DNA-binding domains"/>
    <property type="match status" value="1"/>
</dbReference>